<keyword evidence="3" id="KW-1185">Reference proteome</keyword>
<feature type="transmembrane region" description="Helical" evidence="1">
    <location>
        <begin position="131"/>
        <end position="150"/>
    </location>
</feature>
<gene>
    <name evidence="2" type="ORF">EDD52_1101</name>
</gene>
<feature type="transmembrane region" description="Helical" evidence="1">
    <location>
        <begin position="162"/>
        <end position="189"/>
    </location>
</feature>
<dbReference type="AlphaFoldDB" id="A0A4R3J7H7"/>
<dbReference type="RefSeq" id="WP_132245885.1">
    <property type="nucleotide sequence ID" value="NZ_SLZU01000010.1"/>
</dbReference>
<keyword evidence="1" id="KW-1133">Transmembrane helix</keyword>
<feature type="transmembrane region" description="Helical" evidence="1">
    <location>
        <begin position="90"/>
        <end position="111"/>
    </location>
</feature>
<evidence type="ECO:0000256" key="1">
    <source>
        <dbReference type="SAM" id="Phobius"/>
    </source>
</evidence>
<sequence>MSEKWDAYVAEVKDAAPAPHNETEAYEQFSHWFTLFAFGAAIALCYFMAWKNLDGTLIDAARVSEVFPLAAGRIAFFEEQDKASQGAHTATLTAGLVILPTFLVMNGIGYWRTVVAPGHCRRVNRLTLHSVIPLLVVITIFFLIGFVEVPESSVPGRRGMSIILFWPVFPALGGGLLVLCAFSIFMALVGGLKFLFGLGGKTG</sequence>
<dbReference type="Proteomes" id="UP000295696">
    <property type="component" value="Unassembled WGS sequence"/>
</dbReference>
<comment type="caution">
    <text evidence="2">The sequence shown here is derived from an EMBL/GenBank/DDBJ whole genome shotgun (WGS) entry which is preliminary data.</text>
</comment>
<dbReference type="EMBL" id="SLZU01000010">
    <property type="protein sequence ID" value="TCS61828.1"/>
    <property type="molecule type" value="Genomic_DNA"/>
</dbReference>
<protein>
    <submittedName>
        <fullName evidence="2">Uncharacterized protein</fullName>
    </submittedName>
</protein>
<evidence type="ECO:0000313" key="3">
    <source>
        <dbReference type="Proteomes" id="UP000295696"/>
    </source>
</evidence>
<evidence type="ECO:0000313" key="2">
    <source>
        <dbReference type="EMBL" id="TCS61828.1"/>
    </source>
</evidence>
<accession>A0A4R3J7H7</accession>
<organism evidence="2 3">
    <name type="scientific">Primorskyibacter sedentarius</name>
    <dbReference type="NCBI Taxonomy" id="745311"/>
    <lineage>
        <taxon>Bacteria</taxon>
        <taxon>Pseudomonadati</taxon>
        <taxon>Pseudomonadota</taxon>
        <taxon>Alphaproteobacteria</taxon>
        <taxon>Rhodobacterales</taxon>
        <taxon>Roseobacteraceae</taxon>
        <taxon>Primorskyibacter</taxon>
    </lineage>
</organism>
<feature type="transmembrane region" description="Helical" evidence="1">
    <location>
        <begin position="29"/>
        <end position="49"/>
    </location>
</feature>
<keyword evidence="1" id="KW-0812">Transmembrane</keyword>
<reference evidence="2 3" key="1">
    <citation type="submission" date="2019-03" db="EMBL/GenBank/DDBJ databases">
        <title>Genomic Encyclopedia of Type Strains, Phase IV (KMG-IV): sequencing the most valuable type-strain genomes for metagenomic binning, comparative biology and taxonomic classification.</title>
        <authorList>
            <person name="Goeker M."/>
        </authorList>
    </citation>
    <scope>NUCLEOTIDE SEQUENCE [LARGE SCALE GENOMIC DNA]</scope>
    <source>
        <strain evidence="2 3">DSM 104836</strain>
    </source>
</reference>
<name>A0A4R3J7H7_9RHOB</name>
<keyword evidence="1" id="KW-0472">Membrane</keyword>
<proteinExistence type="predicted"/>